<name>A0A8J3B3M6_9BURK</name>
<comment type="caution">
    <text evidence="1">The sequence shown here is derived from an EMBL/GenBank/DDBJ whole genome shotgun (WGS) entry which is preliminary data.</text>
</comment>
<keyword evidence="2" id="KW-1185">Reference proteome</keyword>
<sequence length="62" mass="6544">MAGILQMLLQCLVGGSVGKGSGHDGMAMIEITISDYGNSTTNSFRQADMREWNADRPAAGVL</sequence>
<evidence type="ECO:0000313" key="1">
    <source>
        <dbReference type="EMBL" id="GGI54390.1"/>
    </source>
</evidence>
<accession>A0A8J3B3M6</accession>
<gene>
    <name evidence="1" type="ORF">GCM10011430_15640</name>
</gene>
<organism evidence="1 2">
    <name type="scientific">Oxalicibacterium solurbis</name>
    <dbReference type="NCBI Taxonomy" id="69280"/>
    <lineage>
        <taxon>Bacteria</taxon>
        <taxon>Pseudomonadati</taxon>
        <taxon>Pseudomonadota</taxon>
        <taxon>Betaproteobacteria</taxon>
        <taxon>Burkholderiales</taxon>
        <taxon>Oxalobacteraceae</taxon>
        <taxon>Oxalicibacterium</taxon>
    </lineage>
</organism>
<proteinExistence type="predicted"/>
<reference evidence="1" key="1">
    <citation type="journal article" date="2014" name="Int. J. Syst. Evol. Microbiol.">
        <title>Complete genome sequence of Corynebacterium casei LMG S-19264T (=DSM 44701T), isolated from a smear-ripened cheese.</title>
        <authorList>
            <consortium name="US DOE Joint Genome Institute (JGI-PGF)"/>
            <person name="Walter F."/>
            <person name="Albersmeier A."/>
            <person name="Kalinowski J."/>
            <person name="Ruckert C."/>
        </authorList>
    </citation>
    <scope>NUCLEOTIDE SEQUENCE</scope>
    <source>
        <strain evidence="1">CCM 7664</strain>
    </source>
</reference>
<protein>
    <submittedName>
        <fullName evidence="1">Uncharacterized protein</fullName>
    </submittedName>
</protein>
<reference evidence="1" key="2">
    <citation type="submission" date="2020-09" db="EMBL/GenBank/DDBJ databases">
        <authorList>
            <person name="Sun Q."/>
            <person name="Sedlacek I."/>
        </authorList>
    </citation>
    <scope>NUCLEOTIDE SEQUENCE</scope>
    <source>
        <strain evidence="1">CCM 7664</strain>
    </source>
</reference>
<dbReference type="Proteomes" id="UP000627205">
    <property type="component" value="Unassembled WGS sequence"/>
</dbReference>
<dbReference type="EMBL" id="BMDP01000002">
    <property type="protein sequence ID" value="GGI54390.1"/>
    <property type="molecule type" value="Genomic_DNA"/>
</dbReference>
<evidence type="ECO:0000313" key="2">
    <source>
        <dbReference type="Proteomes" id="UP000627205"/>
    </source>
</evidence>
<dbReference type="AlphaFoldDB" id="A0A8J3B3M6"/>